<dbReference type="Proteomes" id="UP000515211">
    <property type="component" value="Chromosome 2"/>
</dbReference>
<dbReference type="AlphaFoldDB" id="A0A6P4CFY0"/>
<sequence length="288" mass="34194">MDKGEKPFRYEAMWKSHPNFDEFVLKNWSPSNSFSASLNSLAVNLKKWNNDVFGNVFKRKRKVLNRINGIQKASTYGRNPFLKDLEQQLVTELEEILNQEETLCLQKSRQNWIVDRDRNTRYYHTKTAIRRKKNRILKLRKSDGQWCDQQERVMEMVMNFFKALYQEENGNCTFLNTIFTFPELRKDLKDVLSIPPSYTQIQKALFDIRSLKVLREDGFPALFYKENWNVIKGSFIPFILQLWHNPRIIESINQTLVTLIPKVPNPEFVSQFRPIALVMLLIRPSLKL</sequence>
<organism evidence="1 2">
    <name type="scientific">Arachis duranensis</name>
    <name type="common">Wild peanut</name>
    <dbReference type="NCBI Taxonomy" id="130453"/>
    <lineage>
        <taxon>Eukaryota</taxon>
        <taxon>Viridiplantae</taxon>
        <taxon>Streptophyta</taxon>
        <taxon>Embryophyta</taxon>
        <taxon>Tracheophyta</taxon>
        <taxon>Spermatophyta</taxon>
        <taxon>Magnoliopsida</taxon>
        <taxon>eudicotyledons</taxon>
        <taxon>Gunneridae</taxon>
        <taxon>Pentapetalae</taxon>
        <taxon>rosids</taxon>
        <taxon>fabids</taxon>
        <taxon>Fabales</taxon>
        <taxon>Fabaceae</taxon>
        <taxon>Papilionoideae</taxon>
        <taxon>50 kb inversion clade</taxon>
        <taxon>dalbergioids sensu lato</taxon>
        <taxon>Dalbergieae</taxon>
        <taxon>Pterocarpus clade</taxon>
        <taxon>Arachis</taxon>
    </lineage>
</organism>
<dbReference type="OrthoDB" id="1938551at2759"/>
<accession>A0A6P4CFY0</accession>
<dbReference type="GeneID" id="107475230"/>
<dbReference type="RefSeq" id="XP_015950349.1">
    <property type="nucleotide sequence ID" value="XM_016094863.1"/>
</dbReference>
<gene>
    <name evidence="2" type="primary">LOC107475230</name>
</gene>
<protein>
    <submittedName>
        <fullName evidence="2">Uncharacterized protein LOC107475230</fullName>
    </submittedName>
</protein>
<evidence type="ECO:0000313" key="1">
    <source>
        <dbReference type="Proteomes" id="UP000515211"/>
    </source>
</evidence>
<proteinExistence type="predicted"/>
<keyword evidence="1" id="KW-1185">Reference proteome</keyword>
<dbReference type="KEGG" id="adu:107475230"/>
<name>A0A6P4CFY0_ARADU</name>
<evidence type="ECO:0000313" key="2">
    <source>
        <dbReference type="RefSeq" id="XP_015950349.1"/>
    </source>
</evidence>
<reference evidence="1" key="1">
    <citation type="journal article" date="2016" name="Nat. Genet.">
        <title>The genome sequences of Arachis duranensis and Arachis ipaensis, the diploid ancestors of cultivated peanut.</title>
        <authorList>
            <person name="Bertioli D.J."/>
            <person name="Cannon S.B."/>
            <person name="Froenicke L."/>
            <person name="Huang G."/>
            <person name="Farmer A.D."/>
            <person name="Cannon E.K."/>
            <person name="Liu X."/>
            <person name="Gao D."/>
            <person name="Clevenger J."/>
            <person name="Dash S."/>
            <person name="Ren L."/>
            <person name="Moretzsohn M.C."/>
            <person name="Shirasawa K."/>
            <person name="Huang W."/>
            <person name="Vidigal B."/>
            <person name="Abernathy B."/>
            <person name="Chu Y."/>
            <person name="Niederhuth C.E."/>
            <person name="Umale P."/>
            <person name="Araujo A.C."/>
            <person name="Kozik A."/>
            <person name="Kim K.D."/>
            <person name="Burow M.D."/>
            <person name="Varshney R.K."/>
            <person name="Wang X."/>
            <person name="Zhang X."/>
            <person name="Barkley N."/>
            <person name="Guimaraes P.M."/>
            <person name="Isobe S."/>
            <person name="Guo B."/>
            <person name="Liao B."/>
            <person name="Stalker H.T."/>
            <person name="Schmitz R.J."/>
            <person name="Scheffler B.E."/>
            <person name="Leal-Bertioli S.C."/>
            <person name="Xun X."/>
            <person name="Jackson S.A."/>
            <person name="Michelmore R."/>
            <person name="Ozias-Akins P."/>
        </authorList>
    </citation>
    <scope>NUCLEOTIDE SEQUENCE [LARGE SCALE GENOMIC DNA]</scope>
    <source>
        <strain evidence="1">cv. V14167</strain>
    </source>
</reference>
<reference evidence="2" key="2">
    <citation type="submission" date="2025-08" db="UniProtKB">
        <authorList>
            <consortium name="RefSeq"/>
        </authorList>
    </citation>
    <scope>IDENTIFICATION</scope>
    <source>
        <tissue evidence="2">Whole plant</tissue>
    </source>
</reference>